<reference evidence="13 14" key="1">
    <citation type="journal article" date="2015" name="Genome Announc.">
        <title>Draft Genome Sequence of Filamentous Marine Cyanobacterium Lyngbya confervoides Strain BDU141951.</title>
        <authorList>
            <person name="Chandrababunaidu M.M."/>
            <person name="Sen D."/>
            <person name="Tripathy S."/>
        </authorList>
    </citation>
    <scope>NUCLEOTIDE SEQUENCE [LARGE SCALE GENOMIC DNA]</scope>
    <source>
        <strain evidence="13 14">BDU141951</strain>
    </source>
</reference>
<comment type="similarity">
    <text evidence="2">Belongs to the CpsC/CapA family.</text>
</comment>
<keyword evidence="8 10" id="KW-0472">Membrane</keyword>
<dbReference type="InterPro" id="IPR027417">
    <property type="entry name" value="P-loop_NTPase"/>
</dbReference>
<comment type="caution">
    <text evidence="13">The sequence shown here is derived from an EMBL/GenBank/DDBJ whole genome shotgun (WGS) entry which is preliminary data.</text>
</comment>
<dbReference type="InterPro" id="IPR050445">
    <property type="entry name" value="Bact_polysacc_biosynth/exp"/>
</dbReference>
<organism evidence="13 14">
    <name type="scientific">Lyngbya confervoides BDU141951</name>
    <dbReference type="NCBI Taxonomy" id="1574623"/>
    <lineage>
        <taxon>Bacteria</taxon>
        <taxon>Bacillati</taxon>
        <taxon>Cyanobacteriota</taxon>
        <taxon>Cyanophyceae</taxon>
        <taxon>Oscillatoriophycideae</taxon>
        <taxon>Oscillatoriales</taxon>
        <taxon>Microcoleaceae</taxon>
        <taxon>Lyngbya</taxon>
    </lineage>
</organism>
<feature type="transmembrane region" description="Helical" evidence="10">
    <location>
        <begin position="37"/>
        <end position="55"/>
    </location>
</feature>
<dbReference type="InterPro" id="IPR003856">
    <property type="entry name" value="LPS_length_determ_N"/>
</dbReference>
<dbReference type="Pfam" id="PF01656">
    <property type="entry name" value="CbiA"/>
    <property type="match status" value="1"/>
</dbReference>
<dbReference type="InterPro" id="IPR002586">
    <property type="entry name" value="CobQ/CobB/MinD/ParA_Nub-bd_dom"/>
</dbReference>
<keyword evidence="7 10" id="KW-1133">Transmembrane helix</keyword>
<evidence type="ECO:0000256" key="2">
    <source>
        <dbReference type="ARBA" id="ARBA00006683"/>
    </source>
</evidence>
<dbReference type="Gene3D" id="3.40.50.300">
    <property type="entry name" value="P-loop containing nucleotide triphosphate hydrolases"/>
    <property type="match status" value="1"/>
</dbReference>
<evidence type="ECO:0000256" key="10">
    <source>
        <dbReference type="SAM" id="Phobius"/>
    </source>
</evidence>
<proteinExistence type="inferred from homology"/>
<dbReference type="Pfam" id="PF02706">
    <property type="entry name" value="Wzz"/>
    <property type="match status" value="1"/>
</dbReference>
<keyword evidence="4 10" id="KW-0812">Transmembrane</keyword>
<dbReference type="AlphaFoldDB" id="A0ABD4T9E1"/>
<evidence type="ECO:0000256" key="7">
    <source>
        <dbReference type="ARBA" id="ARBA00022989"/>
    </source>
</evidence>
<dbReference type="PANTHER" id="PTHR32309:SF13">
    <property type="entry name" value="FERRIC ENTEROBACTIN TRANSPORT PROTEIN FEPE"/>
    <property type="match status" value="1"/>
</dbReference>
<dbReference type="PANTHER" id="PTHR32309">
    <property type="entry name" value="TYROSINE-PROTEIN KINASE"/>
    <property type="match status" value="1"/>
</dbReference>
<keyword evidence="5" id="KW-0547">Nucleotide-binding</keyword>
<evidence type="ECO:0000259" key="11">
    <source>
        <dbReference type="Pfam" id="PF01656"/>
    </source>
</evidence>
<keyword evidence="9" id="KW-0175">Coiled coil</keyword>
<dbReference type="Proteomes" id="UP000031561">
    <property type="component" value="Unassembled WGS sequence"/>
</dbReference>
<accession>A0ABD4T9E1</accession>
<dbReference type="EMBL" id="JTHE03000110">
    <property type="protein sequence ID" value="MCM1985080.1"/>
    <property type="molecule type" value="Genomic_DNA"/>
</dbReference>
<protein>
    <submittedName>
        <fullName evidence="13">Polysaccharide biosynthesis tyrosine autokinase</fullName>
    </submittedName>
</protein>
<evidence type="ECO:0000256" key="4">
    <source>
        <dbReference type="ARBA" id="ARBA00022692"/>
    </source>
</evidence>
<evidence type="ECO:0000256" key="1">
    <source>
        <dbReference type="ARBA" id="ARBA00004651"/>
    </source>
</evidence>
<keyword evidence="6" id="KW-0067">ATP-binding</keyword>
<feature type="domain" description="Polysaccharide chain length determinant N-terminal" evidence="12">
    <location>
        <begin position="27"/>
        <end position="113"/>
    </location>
</feature>
<evidence type="ECO:0000259" key="12">
    <source>
        <dbReference type="Pfam" id="PF02706"/>
    </source>
</evidence>
<sequence>MTNLAIHNNPLPPQSLGEQQQSWGYGQLFAILIRRKWWVISVFAGTIATTVVLTLRSTPIYQSATQLLIESSYSSVKGSSKDDFIEPNYQIDLATQLNVLKSSEILQRAVDKLRTDYPTISVKEIGSNLQVQPVYAQSESGKKNAQTKILLASYSSIDAIKTQKVLDAVLAVYQSYNLEQQQKRIQQGLEIINRKLPEVRGSVIEAEKALEAFRQANDVIDPQKESESMTAALSNLTAQRESLKAEIAQARANLAIARQQLPASPSATLATSAVNQSEEIDSLKTQRQQLELELASKRQELTEAHPALRELEQQLAQVNQLLTAEINRVAGGNGTSSPELAAPVNVTANELGLIQTITQLEQEVSSKQARDVSLTQTQEQLEQELKRYPALMAQYSRLQPEVLARRTTLEKLLDAKEELSLEIAKGGFNWEIVEPPQPGVLVSPNIKQNLLIGIISGLFFGGLAAFIREALDDKVRRPAELNEQLSLPVLGTVPQIGPLGSRDFPLALPFRNDSKLETEQTEGPEIFQWRPLREAMDLIYTNIQLLNSQRPHQSLMITSALSGEGKSTLAIGLAISASRVDQRVLVIDADMRKPRLHHIFNLSNEQGLSTLLEGGLSENEMFSIPQWVYMRWEDSLITAEEVDGRLQSPLSDLNIDVITSGPVQTDPVKLLTVDNIKQIIDVYRDSYDLILVDSPPVLGLVDAISVGYGCDGVVMVARVDQVKRSDLNRAVDTLSKLNVIGIIANGVNEAALQYYS</sequence>
<evidence type="ECO:0000256" key="5">
    <source>
        <dbReference type="ARBA" id="ARBA00022741"/>
    </source>
</evidence>
<gene>
    <name evidence="13" type="ORF">QQ91_0019855</name>
</gene>
<keyword evidence="14" id="KW-1185">Reference proteome</keyword>
<dbReference type="InterPro" id="IPR005702">
    <property type="entry name" value="Wzc-like_C"/>
</dbReference>
<evidence type="ECO:0000256" key="3">
    <source>
        <dbReference type="ARBA" id="ARBA00022475"/>
    </source>
</evidence>
<dbReference type="SUPFAM" id="SSF52540">
    <property type="entry name" value="P-loop containing nucleoside triphosphate hydrolases"/>
    <property type="match status" value="1"/>
</dbReference>
<dbReference type="CDD" id="cd05387">
    <property type="entry name" value="BY-kinase"/>
    <property type="match status" value="1"/>
</dbReference>
<dbReference type="RefSeq" id="WP_166283417.1">
    <property type="nucleotide sequence ID" value="NZ_JTHE03000110.1"/>
</dbReference>
<feature type="coiled-coil region" evidence="9">
    <location>
        <begin position="226"/>
        <end position="328"/>
    </location>
</feature>
<evidence type="ECO:0000313" key="13">
    <source>
        <dbReference type="EMBL" id="MCM1985080.1"/>
    </source>
</evidence>
<keyword evidence="3" id="KW-1003">Cell membrane</keyword>
<evidence type="ECO:0000256" key="8">
    <source>
        <dbReference type="ARBA" id="ARBA00023136"/>
    </source>
</evidence>
<name>A0ABD4T9E1_9CYAN</name>
<comment type="subcellular location">
    <subcellularLocation>
        <location evidence="1">Cell membrane</location>
        <topology evidence="1">Multi-pass membrane protein</topology>
    </subcellularLocation>
</comment>
<dbReference type="GO" id="GO:0005886">
    <property type="term" value="C:plasma membrane"/>
    <property type="evidence" value="ECO:0007669"/>
    <property type="project" value="UniProtKB-SubCell"/>
</dbReference>
<evidence type="ECO:0000256" key="6">
    <source>
        <dbReference type="ARBA" id="ARBA00022840"/>
    </source>
</evidence>
<feature type="domain" description="CobQ/CobB/MinD/ParA nucleotide binding" evidence="11">
    <location>
        <begin position="555"/>
        <end position="750"/>
    </location>
</feature>
<evidence type="ECO:0000256" key="9">
    <source>
        <dbReference type="SAM" id="Coils"/>
    </source>
</evidence>
<evidence type="ECO:0000313" key="14">
    <source>
        <dbReference type="Proteomes" id="UP000031561"/>
    </source>
</evidence>